<dbReference type="AlphaFoldDB" id="A0A2W5N4Z7"/>
<feature type="compositionally biased region" description="Polar residues" evidence="1">
    <location>
        <begin position="150"/>
        <end position="159"/>
    </location>
</feature>
<dbReference type="EMBL" id="QFPW01000038">
    <property type="protein sequence ID" value="PZQ45815.1"/>
    <property type="molecule type" value="Genomic_DNA"/>
</dbReference>
<comment type="caution">
    <text evidence="2">The sequence shown here is derived from an EMBL/GenBank/DDBJ whole genome shotgun (WGS) entry which is preliminary data.</text>
</comment>
<evidence type="ECO:0000313" key="3">
    <source>
        <dbReference type="Proteomes" id="UP000249185"/>
    </source>
</evidence>
<proteinExistence type="predicted"/>
<protein>
    <submittedName>
        <fullName evidence="2">Uncharacterized protein</fullName>
    </submittedName>
</protein>
<feature type="region of interest" description="Disordered" evidence="1">
    <location>
        <begin position="74"/>
        <end position="159"/>
    </location>
</feature>
<dbReference type="Proteomes" id="UP000249185">
    <property type="component" value="Unassembled WGS sequence"/>
</dbReference>
<gene>
    <name evidence="2" type="ORF">DI556_21960</name>
</gene>
<feature type="compositionally biased region" description="Basic and acidic residues" evidence="1">
    <location>
        <begin position="74"/>
        <end position="88"/>
    </location>
</feature>
<feature type="compositionally biased region" description="Low complexity" evidence="1">
    <location>
        <begin position="119"/>
        <end position="138"/>
    </location>
</feature>
<evidence type="ECO:0000256" key="1">
    <source>
        <dbReference type="SAM" id="MobiDB-lite"/>
    </source>
</evidence>
<evidence type="ECO:0000313" key="2">
    <source>
        <dbReference type="EMBL" id="PZQ45815.1"/>
    </source>
</evidence>
<accession>A0A2W5N4Z7</accession>
<reference evidence="2 3" key="1">
    <citation type="submission" date="2017-08" db="EMBL/GenBank/DDBJ databases">
        <title>Infants hospitalized years apart are colonized by the same room-sourced microbial strains.</title>
        <authorList>
            <person name="Brooks B."/>
            <person name="Olm M.R."/>
            <person name="Firek B.A."/>
            <person name="Baker R."/>
            <person name="Thomas B.C."/>
            <person name="Morowitz M.J."/>
            <person name="Banfield J.F."/>
        </authorList>
    </citation>
    <scope>NUCLEOTIDE SEQUENCE [LARGE SCALE GENOMIC DNA]</scope>
    <source>
        <strain evidence="2">S2_005_002_R2_34</strain>
    </source>
</reference>
<name>A0A2W5N4Z7_RHOSU</name>
<sequence>MDNFRTDVIYPEEARIISGKRDYKAENAKLNDLGWSDWQRRKAIEEIVRRWDLTGTSARAIEVQTDTYLKARVEMGRVEDRKPNRTDAEASPGRAEGDAESDAYARSVAKLNSWRDEAPASASAQAHRAPAAPAPGDAAEQDEAYARSVANLNSWRDRA</sequence>
<organism evidence="2 3">
    <name type="scientific">Rhodovulum sulfidophilum</name>
    <name type="common">Rhodobacter sulfidophilus</name>
    <dbReference type="NCBI Taxonomy" id="35806"/>
    <lineage>
        <taxon>Bacteria</taxon>
        <taxon>Pseudomonadati</taxon>
        <taxon>Pseudomonadota</taxon>
        <taxon>Alphaproteobacteria</taxon>
        <taxon>Rhodobacterales</taxon>
        <taxon>Paracoccaceae</taxon>
        <taxon>Rhodovulum</taxon>
    </lineage>
</organism>